<evidence type="ECO:0000256" key="1">
    <source>
        <dbReference type="ARBA" id="ARBA00004651"/>
    </source>
</evidence>
<proteinExistence type="predicted"/>
<dbReference type="RefSeq" id="WP_234866852.1">
    <property type="nucleotide sequence ID" value="NZ_JAKEVY010000003.1"/>
</dbReference>
<feature type="transmembrane region" description="Helical" evidence="6">
    <location>
        <begin position="263"/>
        <end position="286"/>
    </location>
</feature>
<dbReference type="EMBL" id="JAKEVY010000003">
    <property type="protein sequence ID" value="MCF1715906.1"/>
    <property type="molecule type" value="Genomic_DNA"/>
</dbReference>
<feature type="transmembrane region" description="Helical" evidence="6">
    <location>
        <begin position="34"/>
        <end position="56"/>
    </location>
</feature>
<reference evidence="9 10" key="1">
    <citation type="submission" date="2022-01" db="EMBL/GenBank/DDBJ databases">
        <title>Flavihumibacter sp. nov., isolated from sediment of a river.</title>
        <authorList>
            <person name="Liu H."/>
        </authorList>
    </citation>
    <scope>NUCLEOTIDE SEQUENCE [LARGE SCALE GENOMIC DNA]</scope>
    <source>
        <strain evidence="9 10">RY-1</strain>
    </source>
</reference>
<evidence type="ECO:0000256" key="3">
    <source>
        <dbReference type="ARBA" id="ARBA00022692"/>
    </source>
</evidence>
<name>A0ABS9BJU1_9BACT</name>
<dbReference type="NCBIfam" id="TIGR00360">
    <property type="entry name" value="ComEC_N-term"/>
    <property type="match status" value="1"/>
</dbReference>
<evidence type="ECO:0000256" key="4">
    <source>
        <dbReference type="ARBA" id="ARBA00022989"/>
    </source>
</evidence>
<keyword evidence="10" id="KW-1185">Reference proteome</keyword>
<keyword evidence="2" id="KW-1003">Cell membrane</keyword>
<organism evidence="9 10">
    <name type="scientific">Flavihumibacter fluminis</name>
    <dbReference type="NCBI Taxonomy" id="2909236"/>
    <lineage>
        <taxon>Bacteria</taxon>
        <taxon>Pseudomonadati</taxon>
        <taxon>Bacteroidota</taxon>
        <taxon>Chitinophagia</taxon>
        <taxon>Chitinophagales</taxon>
        <taxon>Chitinophagaceae</taxon>
        <taxon>Flavihumibacter</taxon>
    </lineage>
</organism>
<evidence type="ECO:0000313" key="10">
    <source>
        <dbReference type="Proteomes" id="UP001200145"/>
    </source>
</evidence>
<evidence type="ECO:0000313" key="9">
    <source>
        <dbReference type="EMBL" id="MCF1715906.1"/>
    </source>
</evidence>
<keyword evidence="5 6" id="KW-0472">Membrane</keyword>
<dbReference type="InterPro" id="IPR025405">
    <property type="entry name" value="DUF4131"/>
</dbReference>
<dbReference type="Pfam" id="PF03772">
    <property type="entry name" value="Competence"/>
    <property type="match status" value="1"/>
</dbReference>
<feature type="transmembrane region" description="Helical" evidence="6">
    <location>
        <begin position="6"/>
        <end position="27"/>
    </location>
</feature>
<feature type="transmembrane region" description="Helical" evidence="6">
    <location>
        <begin position="401"/>
        <end position="420"/>
    </location>
</feature>
<dbReference type="Pfam" id="PF13567">
    <property type="entry name" value="DUF4131"/>
    <property type="match status" value="1"/>
</dbReference>
<accession>A0ABS9BJU1</accession>
<evidence type="ECO:0000256" key="5">
    <source>
        <dbReference type="ARBA" id="ARBA00023136"/>
    </source>
</evidence>
<feature type="transmembrane region" description="Helical" evidence="6">
    <location>
        <begin position="490"/>
        <end position="511"/>
    </location>
</feature>
<feature type="domain" description="DUF4131" evidence="8">
    <location>
        <begin position="37"/>
        <end position="202"/>
    </location>
</feature>
<feature type="transmembrane region" description="Helical" evidence="6">
    <location>
        <begin position="361"/>
        <end position="380"/>
    </location>
</feature>
<feature type="domain" description="ComEC/Rec2-related protein" evidence="7">
    <location>
        <begin position="243"/>
        <end position="511"/>
    </location>
</feature>
<dbReference type="PANTHER" id="PTHR30619">
    <property type="entry name" value="DNA INTERNALIZATION/COMPETENCE PROTEIN COMEC/REC2"/>
    <property type="match status" value="1"/>
</dbReference>
<keyword evidence="4 6" id="KW-1133">Transmembrane helix</keyword>
<evidence type="ECO:0000259" key="8">
    <source>
        <dbReference type="Pfam" id="PF13567"/>
    </source>
</evidence>
<feature type="transmembrane region" description="Helical" evidence="6">
    <location>
        <begin position="298"/>
        <end position="324"/>
    </location>
</feature>
<dbReference type="PANTHER" id="PTHR30619:SF1">
    <property type="entry name" value="RECOMBINATION PROTEIN 2"/>
    <property type="match status" value="1"/>
</dbReference>
<comment type="caution">
    <text evidence="9">The sequence shown here is derived from an EMBL/GenBank/DDBJ whole genome shotgun (WGS) entry which is preliminary data.</text>
</comment>
<dbReference type="InterPro" id="IPR004477">
    <property type="entry name" value="ComEC_N"/>
</dbReference>
<protein>
    <submittedName>
        <fullName evidence="9">ComEC family competence protein</fullName>
    </submittedName>
</protein>
<dbReference type="Proteomes" id="UP001200145">
    <property type="component" value="Unassembled WGS sequence"/>
</dbReference>
<evidence type="ECO:0000259" key="7">
    <source>
        <dbReference type="Pfam" id="PF03772"/>
    </source>
</evidence>
<dbReference type="InterPro" id="IPR052159">
    <property type="entry name" value="Competence_DNA_uptake"/>
</dbReference>
<evidence type="ECO:0000256" key="6">
    <source>
        <dbReference type="SAM" id="Phobius"/>
    </source>
</evidence>
<gene>
    <name evidence="9" type="ORF">L0U88_14800</name>
</gene>
<feature type="transmembrane region" description="Helical" evidence="6">
    <location>
        <begin position="517"/>
        <end position="535"/>
    </location>
</feature>
<keyword evidence="3 6" id="KW-0812">Transmembrane</keyword>
<feature type="transmembrane region" description="Helical" evidence="6">
    <location>
        <begin position="440"/>
        <end position="469"/>
    </location>
</feature>
<sequence length="698" mass="78931">MQKDAAPWMAAPFIRLVLPFIGGIGLGDNLLPRCIELSSAASIVLLLSCFLFHQLMQNQLQAFNRLFGCCLQFFLVSLGWTSLLLHDIRHSPNWIGHQLNQQILIMAEPEALPSLGAKSARFTMQVKSVITKDGINQQRKGRFLLYLPKDQSGYLQPGTTYLLPADRLKTLIPNRNPGSFDFALYNRKKNIFHQLYLDSSQLVEFPATYENRYRKWLTSAQQIALEAMDSSIQVPHNQLAKALLIGYREEVDRELLDTYSQTGVVHVIAVSGMHLGLIFLILQRILVFPESRFPFTKWIKFLLVVAFTWFFAAVAGSAGSIIRAASMFSFILFAKLLRKPVSSFQSISLTAFILLLIDPNWLWDAGFLFSFAALLSIVLYQKSWVTLVSVQNPFMKAVWELSAVTIAAQILTIPICILLFHQLPVYFLPANLMAVPLSSMALIGTLAIWMIAAIGLTFPLLGTFTGYLIHWMNLGIEQISRLPGALIPDINWTSSQVMLAYFLLVVLTGWLKFRKPRLFIFSLILLTGFLTLRLSQKWNQAKQELLLLHHLPGKSILTIISGTTAHFYLNRFSPPTHKTLDDTRRHFGINTSQYATASIINFENQLLALPRNNRELVQYLELDPDYLLLNRQISSIQALLNRPAKRTFLLIDGSVPESRAAQWHSALSRAGYRVHSTWQEGAFCQSLSTIPPNPIPEK</sequence>
<evidence type="ECO:0000256" key="2">
    <source>
        <dbReference type="ARBA" id="ARBA00022475"/>
    </source>
</evidence>
<comment type="subcellular location">
    <subcellularLocation>
        <location evidence="1">Cell membrane</location>
        <topology evidence="1">Multi-pass membrane protein</topology>
    </subcellularLocation>
</comment>